<sequence length="556" mass="63862">IAKFDKTFAKVLRMLATVYLEWDVEKYQDKAISAITLANEEYVHPSGICLELKILLKCGVTWNTMFNFCLNITKNIFLSKFYIYREALAFNFMKTVCMHFEDCPEIGKALLMHIELLLQRGKELLAKQKIENLITGCRNGKQLSSETLDQLHLLLWDKAEKNFEAEKYQESLQWYNYSLNFYSPGQLDKNLGKLQRNRASCYLQLQQMEMANEAIKEAERCDPENIFTQFSIYKIAVLENCEERGAVICYSILCIYNPIEENYHAFFPLKVLSDFYACKRRRPITGLLKEFVLFFFFSTAWNLALECEGYPPLMKDFFVLSYQLSEYCTSDVPGLIGKKTCLLMIAASCLELGRISSDSYEQIFDLANFIRHTVSSKDPTDIIMLLYEFEARAKLNDPKLETVLESVLELPQIEPKALQTIASLAMESPAYFPFLCKKALRIALSLLRKCQDTDIVQCSQCLHSLIQLSLPTGVLEMESQVLEEAWSYYEDAKIIINSTVRKPENPNDEKLLKAISAAGVQIVGLLDYQLLHGCTFRSSKISSQMCTKYCALLQAQ</sequence>
<protein>
    <recommendedName>
        <fullName evidence="2">Protein ZIP4 homolog</fullName>
    </recommendedName>
</protein>
<proteinExistence type="predicted"/>
<keyword evidence="4" id="KW-1185">Reference proteome</keyword>
<accession>A0A8C4SRU4</accession>
<evidence type="ECO:0000313" key="3">
    <source>
        <dbReference type="Ensembl" id="ENSECRP00000020555.1"/>
    </source>
</evidence>
<dbReference type="InterPro" id="IPR042861">
    <property type="entry name" value="TEX11"/>
</dbReference>
<dbReference type="Proteomes" id="UP000694620">
    <property type="component" value="Chromosome 12"/>
</dbReference>
<reference evidence="3" key="3">
    <citation type="submission" date="2025-09" db="UniProtKB">
        <authorList>
            <consortium name="Ensembl"/>
        </authorList>
    </citation>
    <scope>IDENTIFICATION</scope>
</reference>
<evidence type="ECO:0000256" key="1">
    <source>
        <dbReference type="ARBA" id="ARBA00023254"/>
    </source>
</evidence>
<evidence type="ECO:0000256" key="2">
    <source>
        <dbReference type="ARBA" id="ARBA00031845"/>
    </source>
</evidence>
<reference evidence="3" key="2">
    <citation type="submission" date="2025-08" db="UniProtKB">
        <authorList>
            <consortium name="Ensembl"/>
        </authorList>
    </citation>
    <scope>IDENTIFICATION</scope>
</reference>
<name>A0A8C4SRU4_ERPCA</name>
<reference evidence="3" key="1">
    <citation type="submission" date="2021-06" db="EMBL/GenBank/DDBJ databases">
        <authorList>
            <consortium name="Wellcome Sanger Institute Data Sharing"/>
        </authorList>
    </citation>
    <scope>NUCLEOTIDE SEQUENCE [LARGE SCALE GENOMIC DNA]</scope>
</reference>
<dbReference type="GO" id="GO:0007130">
    <property type="term" value="P:synaptonemal complex assembly"/>
    <property type="evidence" value="ECO:0007669"/>
    <property type="project" value="TreeGrafter"/>
</dbReference>
<keyword evidence="1" id="KW-0469">Meiosis</keyword>
<dbReference type="InterPro" id="IPR013940">
    <property type="entry name" value="Spo22/ZIP4/TEX11"/>
</dbReference>
<dbReference type="PANTHER" id="PTHR47083">
    <property type="entry name" value="TESTIS-EXPRESSED PROTEIN 11"/>
    <property type="match status" value="1"/>
</dbReference>
<evidence type="ECO:0000313" key="4">
    <source>
        <dbReference type="Proteomes" id="UP000694620"/>
    </source>
</evidence>
<dbReference type="GeneTree" id="ENSGT00940000165859"/>
<dbReference type="AlphaFoldDB" id="A0A8C4SRU4"/>
<dbReference type="Ensembl" id="ENSECRT00000021001.1">
    <property type="protein sequence ID" value="ENSECRP00000020555.1"/>
    <property type="gene ID" value="ENSECRG00000013759.1"/>
</dbReference>
<dbReference type="Pfam" id="PF08631">
    <property type="entry name" value="SPO22"/>
    <property type="match status" value="1"/>
</dbReference>
<dbReference type="GO" id="GO:0007060">
    <property type="term" value="P:male meiosis chromosome segregation"/>
    <property type="evidence" value="ECO:0007669"/>
    <property type="project" value="TreeGrafter"/>
</dbReference>
<dbReference type="InterPro" id="IPR011990">
    <property type="entry name" value="TPR-like_helical_dom_sf"/>
</dbReference>
<dbReference type="GO" id="GO:0000801">
    <property type="term" value="C:central element"/>
    <property type="evidence" value="ECO:0007669"/>
    <property type="project" value="TreeGrafter"/>
</dbReference>
<dbReference type="PANTHER" id="PTHR47083:SF1">
    <property type="entry name" value="TESTIS-EXPRESSED PROTEIN 11"/>
    <property type="match status" value="1"/>
</dbReference>
<dbReference type="GO" id="GO:0007131">
    <property type="term" value="P:reciprocal meiotic recombination"/>
    <property type="evidence" value="ECO:0007669"/>
    <property type="project" value="TreeGrafter"/>
</dbReference>
<dbReference type="Gene3D" id="1.25.40.10">
    <property type="entry name" value="Tetratricopeptide repeat domain"/>
    <property type="match status" value="1"/>
</dbReference>
<dbReference type="SUPFAM" id="SSF48452">
    <property type="entry name" value="TPR-like"/>
    <property type="match status" value="1"/>
</dbReference>
<organism evidence="3 4">
    <name type="scientific">Erpetoichthys calabaricus</name>
    <name type="common">Rope fish</name>
    <name type="synonym">Calamoichthys calabaricus</name>
    <dbReference type="NCBI Taxonomy" id="27687"/>
    <lineage>
        <taxon>Eukaryota</taxon>
        <taxon>Metazoa</taxon>
        <taxon>Chordata</taxon>
        <taxon>Craniata</taxon>
        <taxon>Vertebrata</taxon>
        <taxon>Euteleostomi</taxon>
        <taxon>Actinopterygii</taxon>
        <taxon>Polypteriformes</taxon>
        <taxon>Polypteridae</taxon>
        <taxon>Erpetoichthys</taxon>
    </lineage>
</organism>